<comment type="caution">
    <text evidence="1">The sequence shown here is derived from an EMBL/GenBank/DDBJ whole genome shotgun (WGS) entry which is preliminary data.</text>
</comment>
<dbReference type="Pfam" id="PF02620">
    <property type="entry name" value="YceD"/>
    <property type="match status" value="1"/>
</dbReference>
<sequence length="174" mass="19479">MIFNVAQLLKSLVGASLESDFREEDIQLDEDLKVIGPIAGHARMRHINQGILVDGWVDLTLELTCTRCLKSFEQPMHVPFEERFYPTVDVVTGFPVEAEDAEEAFPIDDHHLVDLTEPIRQQVILAIPTVTLCREDCAGLCAQCGKDLNLGPCECQPETDARFSVLKELLQQDS</sequence>
<accession>A0A8J3MPZ5</accession>
<organism evidence="1 2">
    <name type="scientific">Ktedonospora formicarum</name>
    <dbReference type="NCBI Taxonomy" id="2778364"/>
    <lineage>
        <taxon>Bacteria</taxon>
        <taxon>Bacillati</taxon>
        <taxon>Chloroflexota</taxon>
        <taxon>Ktedonobacteria</taxon>
        <taxon>Ktedonobacterales</taxon>
        <taxon>Ktedonobacteraceae</taxon>
        <taxon>Ktedonospora</taxon>
    </lineage>
</organism>
<dbReference type="RefSeq" id="WP_220192894.1">
    <property type="nucleotide sequence ID" value="NZ_BNJF01000001.1"/>
</dbReference>
<dbReference type="InterPro" id="IPR003772">
    <property type="entry name" value="YceD"/>
</dbReference>
<protein>
    <recommendedName>
        <fullName evidence="3">DUF177 domain-containing protein</fullName>
    </recommendedName>
</protein>
<gene>
    <name evidence="1" type="ORF">KSX_15830</name>
</gene>
<dbReference type="EMBL" id="BNJF01000001">
    <property type="protein sequence ID" value="GHO43420.1"/>
    <property type="molecule type" value="Genomic_DNA"/>
</dbReference>
<evidence type="ECO:0000313" key="1">
    <source>
        <dbReference type="EMBL" id="GHO43420.1"/>
    </source>
</evidence>
<proteinExistence type="predicted"/>
<evidence type="ECO:0000313" key="2">
    <source>
        <dbReference type="Proteomes" id="UP000612362"/>
    </source>
</evidence>
<dbReference type="AlphaFoldDB" id="A0A8J3MPZ5"/>
<reference evidence="1" key="1">
    <citation type="submission" date="2020-10" db="EMBL/GenBank/DDBJ databases">
        <title>Taxonomic study of unclassified bacteria belonging to the class Ktedonobacteria.</title>
        <authorList>
            <person name="Yabe S."/>
            <person name="Wang C.M."/>
            <person name="Zheng Y."/>
            <person name="Sakai Y."/>
            <person name="Cavaletti L."/>
            <person name="Monciardini P."/>
            <person name="Donadio S."/>
        </authorList>
    </citation>
    <scope>NUCLEOTIDE SEQUENCE</scope>
    <source>
        <strain evidence="1">SOSP1-1</strain>
    </source>
</reference>
<evidence type="ECO:0008006" key="3">
    <source>
        <dbReference type="Google" id="ProtNLM"/>
    </source>
</evidence>
<name>A0A8J3MPZ5_9CHLR</name>
<dbReference type="PANTHER" id="PTHR34374:SF1">
    <property type="entry name" value="LARGE RIBOSOMAL RNA SUBUNIT ACCUMULATION PROTEIN YCED HOMOLOG 1, CHLOROPLASTIC"/>
    <property type="match status" value="1"/>
</dbReference>
<dbReference type="PANTHER" id="PTHR34374">
    <property type="entry name" value="LARGE RIBOSOMAL RNA SUBUNIT ACCUMULATION PROTEIN YCED HOMOLOG 1, CHLOROPLASTIC"/>
    <property type="match status" value="1"/>
</dbReference>
<dbReference type="Proteomes" id="UP000612362">
    <property type="component" value="Unassembled WGS sequence"/>
</dbReference>
<keyword evidence="2" id="KW-1185">Reference proteome</keyword>